<name>A0ABP8K944_9ACTN</name>
<keyword evidence="3" id="KW-1185">Reference proteome</keyword>
<evidence type="ECO:0000256" key="1">
    <source>
        <dbReference type="SAM" id="MobiDB-lite"/>
    </source>
</evidence>
<gene>
    <name evidence="2" type="ORF">GCM10023147_43320</name>
</gene>
<accession>A0ABP8K944</accession>
<evidence type="ECO:0000313" key="3">
    <source>
        <dbReference type="Proteomes" id="UP001500635"/>
    </source>
</evidence>
<dbReference type="Proteomes" id="UP001500635">
    <property type="component" value="Unassembled WGS sequence"/>
</dbReference>
<protein>
    <recommendedName>
        <fullName evidence="4">Integrase SAM-like N-terminal domain-containing protein</fullName>
    </recommendedName>
</protein>
<evidence type="ECO:0008006" key="4">
    <source>
        <dbReference type="Google" id="ProtNLM"/>
    </source>
</evidence>
<proteinExistence type="predicted"/>
<sequence length="97" mass="10675">MKIPNRAIAAHTKQTSDRAAGTFTAPSESTVREDCQQRLAGRRLKPATRAAYEFALDPMTERYGARLVQKMSKTDIEKLVVELCDVTGPRGAGRTPL</sequence>
<reference evidence="3" key="1">
    <citation type="journal article" date="2019" name="Int. J. Syst. Evol. Microbiol.">
        <title>The Global Catalogue of Microorganisms (GCM) 10K type strain sequencing project: providing services to taxonomists for standard genome sequencing and annotation.</title>
        <authorList>
            <consortium name="The Broad Institute Genomics Platform"/>
            <consortium name="The Broad Institute Genome Sequencing Center for Infectious Disease"/>
            <person name="Wu L."/>
            <person name="Ma J."/>
        </authorList>
    </citation>
    <scope>NUCLEOTIDE SEQUENCE [LARGE SCALE GENOMIC DNA]</scope>
    <source>
        <strain evidence="3">JCM 17688</strain>
    </source>
</reference>
<feature type="region of interest" description="Disordered" evidence="1">
    <location>
        <begin position="1"/>
        <end position="33"/>
    </location>
</feature>
<comment type="caution">
    <text evidence="2">The sequence shown here is derived from an EMBL/GenBank/DDBJ whole genome shotgun (WGS) entry which is preliminary data.</text>
</comment>
<dbReference type="RefSeq" id="WP_345000034.1">
    <property type="nucleotide sequence ID" value="NZ_BAABFR010000099.1"/>
</dbReference>
<evidence type="ECO:0000313" key="2">
    <source>
        <dbReference type="EMBL" id="GAA4402561.1"/>
    </source>
</evidence>
<organism evidence="2 3">
    <name type="scientific">Tsukamurella soli</name>
    <dbReference type="NCBI Taxonomy" id="644556"/>
    <lineage>
        <taxon>Bacteria</taxon>
        <taxon>Bacillati</taxon>
        <taxon>Actinomycetota</taxon>
        <taxon>Actinomycetes</taxon>
        <taxon>Mycobacteriales</taxon>
        <taxon>Tsukamurellaceae</taxon>
        <taxon>Tsukamurella</taxon>
    </lineage>
</organism>
<dbReference type="EMBL" id="BAABFR010000099">
    <property type="protein sequence ID" value="GAA4402561.1"/>
    <property type="molecule type" value="Genomic_DNA"/>
</dbReference>